<dbReference type="Pfam" id="PF02368">
    <property type="entry name" value="Big_2"/>
    <property type="match status" value="1"/>
</dbReference>
<feature type="domain" description="BIG2" evidence="1">
    <location>
        <begin position="113"/>
        <end position="170"/>
    </location>
</feature>
<dbReference type="InterPro" id="IPR003343">
    <property type="entry name" value="Big_2"/>
</dbReference>
<reference evidence="2 3" key="1">
    <citation type="submission" date="2017-09" db="EMBL/GenBank/DDBJ databases">
        <title>Phage vB_EcoM_PHB05 against multidrug-resistant shiga toxin-producing Escherichia.</title>
        <authorList>
            <person name="Chen Y."/>
            <person name="Song J."/>
            <person name="Wu B."/>
        </authorList>
    </citation>
    <scope>NUCLEOTIDE SEQUENCE [LARGE SCALE GENOMIC DNA]</scope>
    <source>
        <strain evidence="2">Wastewater</strain>
    </source>
</reference>
<evidence type="ECO:0000313" key="2">
    <source>
        <dbReference type="EMBL" id="ATI15888.1"/>
    </source>
</evidence>
<evidence type="ECO:0000259" key="1">
    <source>
        <dbReference type="Pfam" id="PF02368"/>
    </source>
</evidence>
<dbReference type="InterPro" id="IPR036514">
    <property type="entry name" value="SGNH_hydro_sf"/>
</dbReference>
<keyword evidence="3" id="KW-1185">Reference proteome</keyword>
<dbReference type="Gene3D" id="3.40.50.1110">
    <property type="entry name" value="SGNH hydrolase"/>
    <property type="match status" value="1"/>
</dbReference>
<dbReference type="EMBL" id="MF805809">
    <property type="protein sequence ID" value="ATI15888.1"/>
    <property type="molecule type" value="Genomic_DNA"/>
</dbReference>
<protein>
    <submittedName>
        <fullName evidence="2">Putative tail component protein</fullName>
    </submittedName>
</protein>
<dbReference type="SUPFAM" id="SSF49373">
    <property type="entry name" value="Invasin/intimin cell-adhesion fragments"/>
    <property type="match status" value="1"/>
</dbReference>
<dbReference type="SUPFAM" id="SSF52266">
    <property type="entry name" value="SGNH hydrolase"/>
    <property type="match status" value="1"/>
</dbReference>
<evidence type="ECO:0000313" key="3">
    <source>
        <dbReference type="Proteomes" id="UP000230824"/>
    </source>
</evidence>
<sequence length="939" mass="99801">MYPIPLFMSTTSASVVTATSITTSSIGIAIVGSKKQLTYTVSPEDGALFDIAFSSSDNTKMVIDNNGMMEFVAEGGFDAIMTAKNNLGAVLTDQSGGYASELSVYTESLSAMDAGTTQQLVATISPEGAKDLPDMVITYTTTDPEVATVSPTGLITALKDGSCRIGCTATYQGTVVASDSSYLGVNAVPVISNVTAVANSYGDIRVAWDVADPLDGDTYTVEVLDLSNNSVQWTTTTTNTHAYFDISDSIPLYGFAPTYLKISVKSTKAAPVIFNNSIATDDSFIKEVIVFAGQDNVNAHFTELSGANKAVMSSTTTRNAYATQRGLANAEVLPLNAASGSSAADKYADDKAGTGTPDNYWYDLDNAADGPCLTNFITKVTPYASKVKAIIWGQGENDAVSASSTVAGRYSNTTRYHDATIAIFDKMRTIVPASQAKIVWQILGRSYLYGVEVNGVDWQKYRNVQRTISTARDDVIIGSWVDGAERYSGYVYEEGIDGRIHYISSVYQTAATKLAKSAADGTDLTSTSPVWVDMAVPTGATAISQANQDTILAWDAQGYSKHYFRNINVLTASVLTEQTLNTNSYTFTYADQVEQYGFAAGTTIFDVAYYDEANDVLSPLVRFNVSVTAGKVEDKPVVMDYDLTQETLPSDVKVNGGNSFARASGDILVATNTLVAPLEYVGTTPVGRRVTANTATQIFVNNALTSASPWVKTNLTVAASSDKSPAGTTANVFKLTPTTTSGSHILTATYTNAYNISAGRNWSASVFLKANGITKAKLRLKAGTEVNEGTFDLAAGTFTGSEANIISMGNGWYRAILHKTGIAKQSSISFEIIALDATGAEIFAGDGTSNLAVWLPQLEGASTGETSKAGSPYVCTYPGNLGGVSFTIPRNGHTGVDVYYSNGDVVRDVFSGTASTWTINYSSLYDWGSVFITGLKYYD</sequence>
<organism evidence="2 3">
    <name type="scientific">Escherichia phage vB_EcoM_PHB05</name>
    <dbReference type="NCBI Taxonomy" id="2041347"/>
    <lineage>
        <taxon>Viruses</taxon>
        <taxon>Duplodnaviria</taxon>
        <taxon>Heunggongvirae</taxon>
        <taxon>Uroviricota</taxon>
        <taxon>Caudoviricetes</taxon>
        <taxon>Stephanstirmvirinae</taxon>
        <taxon>Justusliebigvirus</taxon>
        <taxon>Justusliebigvirus PHB05</taxon>
    </lineage>
</organism>
<dbReference type="GeneID" id="62611858"/>
<name>A0A291LB96_9CAUD</name>
<dbReference type="KEGG" id="vg:62611858"/>
<dbReference type="InterPro" id="IPR008964">
    <property type="entry name" value="Invasin/intimin_cell_adhesion"/>
</dbReference>
<dbReference type="Proteomes" id="UP000230824">
    <property type="component" value="Segment"/>
</dbReference>
<accession>A0A291LB96</accession>
<proteinExistence type="predicted"/>
<dbReference type="RefSeq" id="YP_009984514.1">
    <property type="nucleotide sequence ID" value="NC_052652.1"/>
</dbReference>
<dbReference type="Gene3D" id="2.60.40.1080">
    <property type="match status" value="2"/>
</dbReference>